<dbReference type="AlphaFoldDB" id="A0A449A4T6"/>
<comment type="subcellular location">
    <subcellularLocation>
        <location evidence="10">Cell membrane</location>
        <topology evidence="10">Peripheral membrane protein</topology>
    </subcellularLocation>
    <subcellularLocation>
        <location evidence="2">Membrane</location>
        <topology evidence="2">Peripheral membrane protein</topology>
    </subcellularLocation>
</comment>
<keyword evidence="8 10" id="KW-0139">CF(1)</keyword>
<dbReference type="NCBIfam" id="TIGR01146">
    <property type="entry name" value="ATPsyn_F1gamma"/>
    <property type="match status" value="1"/>
</dbReference>
<dbReference type="InterPro" id="IPR035968">
    <property type="entry name" value="ATP_synth_F1_ATPase_gsu"/>
</dbReference>
<keyword evidence="12" id="KW-1185">Reference proteome</keyword>
<dbReference type="InterPro" id="IPR000131">
    <property type="entry name" value="ATP_synth_F1_gsu"/>
</dbReference>
<evidence type="ECO:0000256" key="5">
    <source>
        <dbReference type="ARBA" id="ARBA00022781"/>
    </source>
</evidence>
<dbReference type="GO" id="GO:0042777">
    <property type="term" value="P:proton motive force-driven plasma membrane ATP synthesis"/>
    <property type="evidence" value="ECO:0007669"/>
    <property type="project" value="UniProtKB-UniRule"/>
</dbReference>
<dbReference type="Pfam" id="PF00231">
    <property type="entry name" value="ATP-synt"/>
    <property type="match status" value="1"/>
</dbReference>
<comment type="function">
    <text evidence="1 10">Produces ATP from ADP in the presence of a proton gradient across the membrane. The gamma chain is believed to be important in regulating ATPase activity and the flow of protons through the CF(0) complex.</text>
</comment>
<evidence type="ECO:0000313" key="12">
    <source>
        <dbReference type="Proteomes" id="UP000289440"/>
    </source>
</evidence>
<dbReference type="EMBL" id="LR214951">
    <property type="protein sequence ID" value="VEU59249.1"/>
    <property type="molecule type" value="Genomic_DNA"/>
</dbReference>
<dbReference type="GO" id="GO:0005886">
    <property type="term" value="C:plasma membrane"/>
    <property type="evidence" value="ECO:0007669"/>
    <property type="project" value="UniProtKB-SubCell"/>
</dbReference>
<evidence type="ECO:0000256" key="4">
    <source>
        <dbReference type="ARBA" id="ARBA00022448"/>
    </source>
</evidence>
<dbReference type="OrthoDB" id="9812769at2"/>
<dbReference type="PRINTS" id="PR00126">
    <property type="entry name" value="ATPASEGAMMA"/>
</dbReference>
<keyword evidence="7 10" id="KW-0472">Membrane</keyword>
<dbReference type="Proteomes" id="UP000289440">
    <property type="component" value="Chromosome"/>
</dbReference>
<dbReference type="SUPFAM" id="SSF52943">
    <property type="entry name" value="ATP synthase (F1-ATPase), gamma subunit"/>
    <property type="match status" value="1"/>
</dbReference>
<keyword evidence="6 10" id="KW-0406">Ion transport</keyword>
<evidence type="ECO:0000256" key="6">
    <source>
        <dbReference type="ARBA" id="ARBA00023065"/>
    </source>
</evidence>
<dbReference type="GO" id="GO:0046933">
    <property type="term" value="F:proton-transporting ATP synthase activity, rotational mechanism"/>
    <property type="evidence" value="ECO:0007669"/>
    <property type="project" value="UniProtKB-UniRule"/>
</dbReference>
<evidence type="ECO:0000256" key="7">
    <source>
        <dbReference type="ARBA" id="ARBA00023136"/>
    </source>
</evidence>
<evidence type="ECO:0000256" key="2">
    <source>
        <dbReference type="ARBA" id="ARBA00004170"/>
    </source>
</evidence>
<dbReference type="CDD" id="cd12151">
    <property type="entry name" value="F1-ATPase_gamma"/>
    <property type="match status" value="1"/>
</dbReference>
<dbReference type="GO" id="GO:0045259">
    <property type="term" value="C:proton-transporting ATP synthase complex"/>
    <property type="evidence" value="ECO:0007669"/>
    <property type="project" value="UniProtKB-KW"/>
</dbReference>
<evidence type="ECO:0000256" key="3">
    <source>
        <dbReference type="ARBA" id="ARBA00007681"/>
    </source>
</evidence>
<organism evidence="11 12">
    <name type="scientific">Mesomycoplasma neurolyticum</name>
    <dbReference type="NCBI Taxonomy" id="2120"/>
    <lineage>
        <taxon>Bacteria</taxon>
        <taxon>Bacillati</taxon>
        <taxon>Mycoplasmatota</taxon>
        <taxon>Mycoplasmoidales</taxon>
        <taxon>Metamycoplasmataceae</taxon>
        <taxon>Mesomycoplasma</taxon>
    </lineage>
</organism>
<dbReference type="Gene3D" id="3.40.1380.10">
    <property type="match status" value="1"/>
</dbReference>
<proteinExistence type="inferred from homology"/>
<comment type="subunit">
    <text evidence="10">F-type ATPases have 2 components, CF(1) - the catalytic core - and CF(0) - the membrane proton channel. CF(1) has five subunits: alpha(3), beta(3), gamma(1), delta(1), epsilon(1). CF(0) has three main subunits: a, b and c.</text>
</comment>
<keyword evidence="5 10" id="KW-0375">Hydrogen ion transport</keyword>
<evidence type="ECO:0000256" key="8">
    <source>
        <dbReference type="ARBA" id="ARBA00023196"/>
    </source>
</evidence>
<dbReference type="PANTHER" id="PTHR11693">
    <property type="entry name" value="ATP SYNTHASE GAMMA CHAIN"/>
    <property type="match status" value="1"/>
</dbReference>
<dbReference type="GO" id="GO:0005524">
    <property type="term" value="F:ATP binding"/>
    <property type="evidence" value="ECO:0007669"/>
    <property type="project" value="UniProtKB-UniRule"/>
</dbReference>
<keyword evidence="9 10" id="KW-0066">ATP synthesis</keyword>
<evidence type="ECO:0000256" key="9">
    <source>
        <dbReference type="ARBA" id="ARBA00023310"/>
    </source>
</evidence>
<evidence type="ECO:0000313" key="11">
    <source>
        <dbReference type="EMBL" id="VEU59249.1"/>
    </source>
</evidence>
<evidence type="ECO:0000256" key="10">
    <source>
        <dbReference type="HAMAP-Rule" id="MF_00815"/>
    </source>
</evidence>
<protein>
    <recommendedName>
        <fullName evidence="10">ATP synthase gamma chain</fullName>
    </recommendedName>
    <alternativeName>
        <fullName evidence="10">ATP synthase F1 sector gamma subunit</fullName>
    </alternativeName>
    <alternativeName>
        <fullName evidence="10">F-ATPase gamma subunit</fullName>
    </alternativeName>
</protein>
<dbReference type="Gene3D" id="1.10.287.80">
    <property type="entry name" value="ATP synthase, gamma subunit, helix hairpin domain"/>
    <property type="match status" value="1"/>
</dbReference>
<keyword evidence="10" id="KW-1003">Cell membrane</keyword>
<comment type="similarity">
    <text evidence="3 10">Belongs to the ATPase gamma chain family.</text>
</comment>
<dbReference type="PANTHER" id="PTHR11693:SF22">
    <property type="entry name" value="ATP SYNTHASE SUBUNIT GAMMA, MITOCHONDRIAL"/>
    <property type="match status" value="1"/>
</dbReference>
<dbReference type="RefSeq" id="WP_129719652.1">
    <property type="nucleotide sequence ID" value="NZ_LR214951.1"/>
</dbReference>
<dbReference type="HAMAP" id="MF_00815">
    <property type="entry name" value="ATP_synth_gamma_bact"/>
    <property type="match status" value="1"/>
</dbReference>
<accession>A0A449A4T6</accession>
<gene>
    <name evidence="11" type="primary">MCYN0314</name>
    <name evidence="10" type="synonym">atpG</name>
    <name evidence="11" type="ORF">NCTC10166_00208</name>
</gene>
<dbReference type="KEGG" id="mnu:NCTC10166_00208"/>
<sequence length="278" mass="32118">MESLNLIKNRIQLIENIKKITNAMELLATAKFKKIQKEAEVSKTFANSLIEIVNNSFKNSDLNKYLKQFKQEKKTIYIIIGSDLGLCGSYNINIIKKIKELVQKKDKIIVFGTKINNFLINDYNEQIIKKIIHYGDNIEYGILDDVISILIDLLMNNEINEIKIIYTKFINSVTFNSEVQTLFPLESKENDNKKNIDIEYVPSFKEVVERIVPFFLKATIFNFLIESKISEMASRRIAMENATSNASDIIVNLKIDYNKRRQADITKEITEIISGTNN</sequence>
<keyword evidence="4 10" id="KW-0813">Transport</keyword>
<name>A0A449A4T6_9BACT</name>
<evidence type="ECO:0000256" key="1">
    <source>
        <dbReference type="ARBA" id="ARBA00003456"/>
    </source>
</evidence>
<reference evidence="11 12" key="1">
    <citation type="submission" date="2019-01" db="EMBL/GenBank/DDBJ databases">
        <authorList>
            <consortium name="Pathogen Informatics"/>
        </authorList>
    </citation>
    <scope>NUCLEOTIDE SEQUENCE [LARGE SCALE GENOMIC DNA]</scope>
    <source>
        <strain evidence="11 12">NCTC10166</strain>
    </source>
</reference>